<dbReference type="AlphaFoldDB" id="A0A0C2WTS6"/>
<evidence type="ECO:0000256" key="11">
    <source>
        <dbReference type="ARBA" id="ARBA00023317"/>
    </source>
</evidence>
<dbReference type="HOGENOM" id="CLU_029061_1_1_1"/>
<comment type="subcellular location">
    <molecule>Phosphatidylserine decarboxylase 1 beta chain</molecule>
    <subcellularLocation>
        <location evidence="12">Mitochondrion inner membrane</location>
        <topology evidence="12">Single-pass membrane protein</topology>
        <orientation evidence="12">Intermembrane side</orientation>
    </subcellularLocation>
</comment>
<evidence type="ECO:0000256" key="5">
    <source>
        <dbReference type="ARBA" id="ARBA00022989"/>
    </source>
</evidence>
<proteinExistence type="inferred from homology"/>
<evidence type="ECO:0000313" key="14">
    <source>
        <dbReference type="EMBL" id="KIL60156.1"/>
    </source>
</evidence>
<evidence type="ECO:0000256" key="2">
    <source>
        <dbReference type="ARBA" id="ARBA00022516"/>
    </source>
</evidence>
<evidence type="ECO:0000256" key="3">
    <source>
        <dbReference type="ARBA" id="ARBA00022692"/>
    </source>
</evidence>
<feature type="modified residue" description="Pyruvic acid (Ser); by autocatalysis" evidence="12">
    <location>
        <position position="561"/>
    </location>
</feature>
<keyword evidence="11 12" id="KW-0670">Pyruvate</keyword>
<feature type="region of interest" description="Disordered" evidence="13">
    <location>
        <begin position="89"/>
        <end position="114"/>
    </location>
</feature>
<feature type="topological domain" description="Mitochondrial intermembrane" evidence="12">
    <location>
        <begin position="153"/>
        <end position="594"/>
    </location>
</feature>
<comment type="catalytic activity">
    <reaction evidence="12">
        <text>a 1,2-diacyl-sn-glycero-3-phospho-L-serine + H(+) = a 1,2-diacyl-sn-glycero-3-phosphoethanolamine + CO2</text>
        <dbReference type="Rhea" id="RHEA:20828"/>
        <dbReference type="ChEBI" id="CHEBI:15378"/>
        <dbReference type="ChEBI" id="CHEBI:16526"/>
        <dbReference type="ChEBI" id="CHEBI:57262"/>
        <dbReference type="ChEBI" id="CHEBI:64612"/>
        <dbReference type="EC" id="4.1.1.65"/>
    </reaction>
</comment>
<comment type="function">
    <text evidence="12">Catalyzes the formation of phosphatidylethanolamine (PtdEtn) from phosphatidylserine (PtdSer). Plays a central role in phospholipid metabolism and in the interorganelle trafficking of phosphatidylserine.</text>
</comment>
<keyword evidence="4 12" id="KW-0210">Decarboxylase</keyword>
<feature type="chain" id="PRO_5023255447" description="Phosphatidylserine decarboxylase 1 alpha chain" evidence="12">
    <location>
        <begin position="561"/>
        <end position="594"/>
    </location>
</feature>
<comment type="subcellular location">
    <molecule>Phosphatidylserine decarboxylase 1 alpha chain</molecule>
    <subcellularLocation>
        <location evidence="12">Mitochondrion inner membrane</location>
        <topology evidence="12">Peripheral membrane protein</topology>
        <orientation evidence="12">Intermembrane side</orientation>
    </subcellularLocation>
    <text evidence="12">Anchored to the mitochondrial inner membrane through its interaction with the integral membrane beta chain.</text>
</comment>
<evidence type="ECO:0000256" key="7">
    <source>
        <dbReference type="ARBA" id="ARBA00023136"/>
    </source>
</evidence>
<dbReference type="STRING" id="946122.A0A0C2WTS6"/>
<keyword evidence="15" id="KW-1185">Reference proteome</keyword>
<name>A0A0C2WTS6_AMAMK</name>
<sequence length="594" mass="65296">MYLSRISRKHLFQKSKEPFRPLYRPLYGASSRATTAFARCWTQGTNRTSALIKSVGNVNGLKTFKSLRGNGFRRGIMKRAAYYSYYSTSTSSSSGGGREQEKFHNGPSPGTGAASSVSLYRKIIASWNETPIKWYPLPIAVGALLLVAIQYRKKVRQAQKEVHVDEHGIEVVKLKGPWHVHVLGALPLRNLSRLWGYVNSFELPVWFRPYGFKFYAFAFGCNLDEIEQDLTAYRSLGEFFYRKLKPGVRPVDDAVLVSPADGTILHLGTITDSKVEQVKGITYSLDALLGVDRPSTVKAIVEHNPDMEVVDDQEFANVNGIEYTLGQLLGGNGGNSSPGSATPSPSASSDRVSSLASSPPMSSSTSAKKNEDEGDASVVEPNASIQDTLARDVSLVKQVGISTAKGFAPGKPKHERRGSSYIKNARPGHSLFFSVIYLAPGDYHRFHSPTAWVVEKRRHFVGELFSVSPWMAKRLEGLFVLNERVSLLGRWRYGFFGMVPVGATNVGSIVVNFDQNLRTNVRGRKPPPGTYNEAVYSSASKLLNGQPLTHAQEMGGFKLGSTIVLVFEAPDDFEFTVRAGQKVKVGQKMGDVPA</sequence>
<dbReference type="OrthoDB" id="4330at2759"/>
<organism evidence="14 15">
    <name type="scientific">Amanita muscaria (strain Koide BX008)</name>
    <dbReference type="NCBI Taxonomy" id="946122"/>
    <lineage>
        <taxon>Eukaryota</taxon>
        <taxon>Fungi</taxon>
        <taxon>Dikarya</taxon>
        <taxon>Basidiomycota</taxon>
        <taxon>Agaricomycotina</taxon>
        <taxon>Agaricomycetes</taxon>
        <taxon>Agaricomycetidae</taxon>
        <taxon>Agaricales</taxon>
        <taxon>Pluteineae</taxon>
        <taxon>Amanitaceae</taxon>
        <taxon>Amanita</taxon>
    </lineage>
</organism>
<dbReference type="FunCoup" id="A0A0C2WTS6">
    <property type="interactions" value="295"/>
</dbReference>
<evidence type="ECO:0000313" key="15">
    <source>
        <dbReference type="Proteomes" id="UP000054549"/>
    </source>
</evidence>
<feature type="chain" id="PRO_5023255448" description="Phosphatidylserine decarboxylase 1 beta chain" evidence="12">
    <location>
        <begin position="1"/>
        <end position="560"/>
    </location>
</feature>
<gene>
    <name evidence="12" type="primary">PSD1</name>
    <name evidence="14" type="ORF">M378DRAFT_84088</name>
</gene>
<feature type="active site" description="Charge relay system; for autoendoproteolytic cleavage activity" evidence="12">
    <location>
        <position position="447"/>
    </location>
</feature>
<dbReference type="Proteomes" id="UP000054549">
    <property type="component" value="Unassembled WGS sequence"/>
</dbReference>
<comment type="PTM">
    <text evidence="12">Is synthesized initially as an inactive proenzyme. Formation of the active enzyme involves a self-maturation process in which the active site pyruvoyl group is generated from an internal serine residue via an autocatalytic post-translational modification. Two non-identical subunits are generated from the proenzyme in this reaction, and the pyruvate is formed at the N-terminus of the alpha chain, which is derived from the carboxyl end of the proenzyme. The autoendoproteolytic cleavage occurs by a canonical serine protease mechanism, in which the side chain hydroxyl group of the serine supplies its oxygen atom to form the C-terminus of the beta chain, while the remainder of the serine residue undergoes an oxidative deamination to produce ammonia and the pyruvoyl prosthetic group on the alpha chain. During this reaction, the Ser that is part of the protease active site of the proenzyme becomes the pyruvoyl prosthetic group, which constitutes an essential element of the active site of the mature decarboxylase.</text>
</comment>
<keyword evidence="10 12" id="KW-1208">Phospholipid metabolism</keyword>
<evidence type="ECO:0000256" key="12">
    <source>
        <dbReference type="HAMAP-Rule" id="MF_03208"/>
    </source>
</evidence>
<keyword evidence="2 12" id="KW-0444">Lipid biosynthesis</keyword>
<evidence type="ECO:0000256" key="4">
    <source>
        <dbReference type="ARBA" id="ARBA00022793"/>
    </source>
</evidence>
<feature type="topological domain" description="Mitochondrial matrix" evidence="12">
    <location>
        <begin position="1"/>
        <end position="133"/>
    </location>
</feature>
<dbReference type="PANTHER" id="PTHR10067">
    <property type="entry name" value="PHOSPHATIDYLSERINE DECARBOXYLASE"/>
    <property type="match status" value="1"/>
</dbReference>
<dbReference type="NCBIfam" id="TIGR00163">
    <property type="entry name" value="PS_decarb"/>
    <property type="match status" value="1"/>
</dbReference>
<keyword evidence="6 12" id="KW-0443">Lipid metabolism</keyword>
<dbReference type="InterPro" id="IPR033661">
    <property type="entry name" value="PSD_type1_euk"/>
</dbReference>
<dbReference type="Pfam" id="PF02666">
    <property type="entry name" value="PS_Dcarbxylase"/>
    <property type="match status" value="2"/>
</dbReference>
<evidence type="ECO:0000256" key="6">
    <source>
        <dbReference type="ARBA" id="ARBA00023098"/>
    </source>
</evidence>
<accession>A0A0C2WTS6</accession>
<dbReference type="GO" id="GO:0004609">
    <property type="term" value="F:phosphatidylserine decarboxylase activity"/>
    <property type="evidence" value="ECO:0007669"/>
    <property type="project" value="UniProtKB-UniRule"/>
</dbReference>
<keyword evidence="8 12" id="KW-0594">Phospholipid biosynthesis</keyword>
<keyword evidence="5 12" id="KW-1133">Transmembrane helix</keyword>
<keyword evidence="3 12" id="KW-0812">Transmembrane</keyword>
<evidence type="ECO:0000256" key="13">
    <source>
        <dbReference type="SAM" id="MobiDB-lite"/>
    </source>
</evidence>
<dbReference type="HAMAP" id="MF_03208">
    <property type="entry name" value="PS_decarb_PSD_B_type1_euk"/>
    <property type="match status" value="1"/>
</dbReference>
<dbReference type="UniPathway" id="UPA00558">
    <property type="reaction ID" value="UER00616"/>
</dbReference>
<keyword evidence="7 12" id="KW-0472">Membrane</keyword>
<dbReference type="InParanoid" id="A0A0C2WTS6"/>
<dbReference type="EMBL" id="KN818303">
    <property type="protein sequence ID" value="KIL60156.1"/>
    <property type="molecule type" value="Genomic_DNA"/>
</dbReference>
<reference evidence="14 15" key="1">
    <citation type="submission" date="2014-04" db="EMBL/GenBank/DDBJ databases">
        <title>Evolutionary Origins and Diversification of the Mycorrhizal Mutualists.</title>
        <authorList>
            <consortium name="DOE Joint Genome Institute"/>
            <consortium name="Mycorrhizal Genomics Consortium"/>
            <person name="Kohler A."/>
            <person name="Kuo A."/>
            <person name="Nagy L.G."/>
            <person name="Floudas D."/>
            <person name="Copeland A."/>
            <person name="Barry K.W."/>
            <person name="Cichocki N."/>
            <person name="Veneault-Fourrey C."/>
            <person name="LaButti K."/>
            <person name="Lindquist E.A."/>
            <person name="Lipzen A."/>
            <person name="Lundell T."/>
            <person name="Morin E."/>
            <person name="Murat C."/>
            <person name="Riley R."/>
            <person name="Ohm R."/>
            <person name="Sun H."/>
            <person name="Tunlid A."/>
            <person name="Henrissat B."/>
            <person name="Grigoriev I.V."/>
            <person name="Hibbett D.S."/>
            <person name="Martin F."/>
        </authorList>
    </citation>
    <scope>NUCLEOTIDE SEQUENCE [LARGE SCALE GENOMIC DNA]</scope>
    <source>
        <strain evidence="14 15">Koide BX008</strain>
    </source>
</reference>
<evidence type="ECO:0000256" key="9">
    <source>
        <dbReference type="ARBA" id="ARBA00023239"/>
    </source>
</evidence>
<dbReference type="GO" id="GO:0005743">
    <property type="term" value="C:mitochondrial inner membrane"/>
    <property type="evidence" value="ECO:0007669"/>
    <property type="project" value="UniProtKB-SubCell"/>
</dbReference>
<evidence type="ECO:0000256" key="8">
    <source>
        <dbReference type="ARBA" id="ARBA00023209"/>
    </source>
</evidence>
<feature type="active site" description="Charge relay system; for autoendoproteolytic cleavage activity" evidence="12">
    <location>
        <position position="261"/>
    </location>
</feature>
<comment type="similarity">
    <text evidence="12">Belongs to the phosphatidylserine decarboxylase family. PSD-B subfamily. Eukaryotic type I sub-subfamily.</text>
</comment>
<keyword evidence="12" id="KW-0865">Zymogen</keyword>
<comment type="cofactor">
    <cofactor evidence="12">
        <name>pyruvate</name>
        <dbReference type="ChEBI" id="CHEBI:15361"/>
    </cofactor>
    <text evidence="12">Binds 1 pyruvoyl group covalently per subunit.</text>
</comment>
<feature type="region of interest" description="Disordered" evidence="13">
    <location>
        <begin position="329"/>
        <end position="383"/>
    </location>
</feature>
<dbReference type="PANTHER" id="PTHR10067:SF6">
    <property type="entry name" value="PHOSPHATIDYLSERINE DECARBOXYLASE PROENZYME, MITOCHONDRIAL"/>
    <property type="match status" value="1"/>
</dbReference>
<feature type="site" description="Cleavage (non-hydrolytic); by autocatalysis" evidence="12">
    <location>
        <begin position="560"/>
        <end position="561"/>
    </location>
</feature>
<keyword evidence="12" id="KW-0999">Mitochondrion inner membrane</keyword>
<comment type="pathway">
    <text evidence="12">Phospholipid metabolism; phosphatidylethanolamine biosynthesis; phosphatidylethanolamine from CDP-diacylglycerol: step 2/2.</text>
</comment>
<keyword evidence="9 12" id="KW-0456">Lyase</keyword>
<dbReference type="InterPro" id="IPR033177">
    <property type="entry name" value="PSD-B"/>
</dbReference>
<evidence type="ECO:0000256" key="1">
    <source>
        <dbReference type="ARBA" id="ARBA00005189"/>
    </source>
</evidence>
<protein>
    <recommendedName>
        <fullName evidence="12">Phosphatidylserine decarboxylase proenzyme 1, mitochondrial</fullName>
        <ecNumber evidence="12">4.1.1.65</ecNumber>
    </recommendedName>
    <component>
        <recommendedName>
            <fullName evidence="12">Phosphatidylserine decarboxylase 1 beta chain</fullName>
        </recommendedName>
    </component>
    <component>
        <recommendedName>
            <fullName evidence="12">Phosphatidylserine decarboxylase 1 alpha chain</fullName>
        </recommendedName>
    </component>
</protein>
<dbReference type="EC" id="4.1.1.65" evidence="12"/>
<dbReference type="GO" id="GO:0016540">
    <property type="term" value="P:protein autoprocessing"/>
    <property type="evidence" value="ECO:0007669"/>
    <property type="project" value="UniProtKB-UniRule"/>
</dbReference>
<evidence type="ECO:0000256" key="10">
    <source>
        <dbReference type="ARBA" id="ARBA00023264"/>
    </source>
</evidence>
<keyword evidence="12" id="KW-0496">Mitochondrion</keyword>
<feature type="compositionally biased region" description="Low complexity" evidence="13">
    <location>
        <begin position="337"/>
        <end position="367"/>
    </location>
</feature>
<comment type="subunit">
    <text evidence="12">Heterodimer of a large membrane-associated beta subunit and a small pyruvoyl-containing alpha subunit.</text>
</comment>
<comment type="pathway">
    <text evidence="1">Lipid metabolism.</text>
</comment>
<dbReference type="InterPro" id="IPR003817">
    <property type="entry name" value="PS_Dcarbxylase"/>
</dbReference>
<feature type="active site" description="Schiff-base intermediate with substrate; via pyruvic acid; for decarboxylase activity" evidence="12">
    <location>
        <position position="561"/>
    </location>
</feature>
<dbReference type="GO" id="GO:0006646">
    <property type="term" value="P:phosphatidylethanolamine biosynthetic process"/>
    <property type="evidence" value="ECO:0007669"/>
    <property type="project" value="UniProtKB-UniRule"/>
</dbReference>
<feature type="active site" description="Charge relay system; for autoendoproteolytic cleavage activity" evidence="12">
    <location>
        <position position="561"/>
    </location>
</feature>